<dbReference type="NCBIfam" id="NF002958">
    <property type="entry name" value="PRK03620.1"/>
    <property type="match status" value="1"/>
</dbReference>
<dbReference type="GO" id="GO:0047448">
    <property type="term" value="F:5-dehydro-4-deoxyglucarate dehydratase activity"/>
    <property type="evidence" value="ECO:0007669"/>
    <property type="project" value="UniProtKB-UniRule"/>
</dbReference>
<reference evidence="9" key="1">
    <citation type="journal article" date="2014" name="Int. J. Syst. Evol. Microbiol.">
        <title>Complete genome sequence of Corynebacterium casei LMG S-19264T (=DSM 44701T), isolated from a smear-ripened cheese.</title>
        <authorList>
            <consortium name="US DOE Joint Genome Institute (JGI-PGF)"/>
            <person name="Walter F."/>
            <person name="Albersmeier A."/>
            <person name="Kalinowski J."/>
            <person name="Ruckert C."/>
        </authorList>
    </citation>
    <scope>NUCLEOTIDE SEQUENCE</scope>
    <source>
        <strain evidence="9">JCM 3276</strain>
    </source>
</reference>
<sequence length="297" mass="31103">MNLDGVLFFPVTPFDDHGVDVPALRAHIEHGLAHGPGAVFVACGTGEFGALDRAEHADAVRAAVSVVDGRAPVLTGAGGPLPHARACARQAADLGADGLLLMPPYLSRGPQAGLVSYALAVADASPLPLVLYQREPVRYTPESVGRLAEHPRVVGFKDGSGDLDLLHRIALTVRDKDFLLFNGLPTAEFSMPAYAGMGIPLYSSAAFAFVPEVATAFHTAFTGGDTERVRALLDAFYRPLVELRDRVPGYAVSLVKAGARLRGQPVGSVRAPLVDPSDADLAALSSIIDRGLAVARG</sequence>
<proteinExistence type="inferred from homology"/>
<comment type="pathway">
    <text evidence="2 5">Carbohydrate acid metabolism; D-glucarate degradation; 2,5-dioxopentanoate from D-glucarate: step 2/2.</text>
</comment>
<feature type="active site" description="Schiff-base intermediate with substrate" evidence="7">
    <location>
        <position position="157"/>
    </location>
</feature>
<dbReference type="SUPFAM" id="SSF51569">
    <property type="entry name" value="Aldolase"/>
    <property type="match status" value="1"/>
</dbReference>
<dbReference type="GO" id="GO:0042838">
    <property type="term" value="P:D-glucarate catabolic process"/>
    <property type="evidence" value="ECO:0007669"/>
    <property type="project" value="UniProtKB-UniRule"/>
</dbReference>
<dbReference type="RefSeq" id="WP_189212927.1">
    <property type="nucleotide sequence ID" value="NZ_BMRB01000004.1"/>
</dbReference>
<evidence type="ECO:0000256" key="3">
    <source>
        <dbReference type="ARBA" id="ARBA00007592"/>
    </source>
</evidence>
<dbReference type="PIRSF" id="PIRSF001365">
    <property type="entry name" value="DHDPS"/>
    <property type="match status" value="1"/>
</dbReference>
<evidence type="ECO:0000256" key="7">
    <source>
        <dbReference type="PIRSR" id="PIRSR001365-1"/>
    </source>
</evidence>
<name>A0A918GNU9_9PSEU</name>
<feature type="binding site" evidence="8">
    <location>
        <position position="45"/>
    </location>
    <ligand>
        <name>pyruvate</name>
        <dbReference type="ChEBI" id="CHEBI:15361"/>
    </ligand>
</feature>
<evidence type="ECO:0000256" key="2">
    <source>
        <dbReference type="ARBA" id="ARBA00004983"/>
    </source>
</evidence>
<evidence type="ECO:0000256" key="6">
    <source>
        <dbReference type="PIRNR" id="PIRNR001365"/>
    </source>
</evidence>
<feature type="active site" description="Proton donor/acceptor" evidence="7">
    <location>
        <position position="132"/>
    </location>
</feature>
<evidence type="ECO:0000256" key="1">
    <source>
        <dbReference type="ARBA" id="ARBA00001446"/>
    </source>
</evidence>
<dbReference type="PANTHER" id="PTHR12128:SF19">
    <property type="entry name" value="5-DEHYDRO-4-DEOXYGLUCARATE DEHYDRATASE 2-RELATED"/>
    <property type="match status" value="1"/>
</dbReference>
<dbReference type="PANTHER" id="PTHR12128">
    <property type="entry name" value="DIHYDRODIPICOLINATE SYNTHASE"/>
    <property type="match status" value="1"/>
</dbReference>
<protein>
    <recommendedName>
        <fullName evidence="5">Probable 5-dehydro-4-deoxyglucarate dehydratase</fullName>
        <ecNumber evidence="5">4.2.1.41</ecNumber>
    </recommendedName>
    <alternativeName>
        <fullName evidence="5">5-keto-4-deoxy-glucarate dehydratase</fullName>
        <shortName evidence="5">KDGDH</shortName>
    </alternativeName>
</protein>
<dbReference type="InterPro" id="IPR013785">
    <property type="entry name" value="Aldolase_TIM"/>
</dbReference>
<evidence type="ECO:0000256" key="4">
    <source>
        <dbReference type="ARBA" id="ARBA00023239"/>
    </source>
</evidence>
<comment type="catalytic activity">
    <reaction evidence="1 5">
        <text>5-dehydro-4-deoxy-D-glucarate + H(+) = 2,5-dioxopentanoate + CO2 + H2O</text>
        <dbReference type="Rhea" id="RHEA:24608"/>
        <dbReference type="ChEBI" id="CHEBI:15377"/>
        <dbReference type="ChEBI" id="CHEBI:15378"/>
        <dbReference type="ChEBI" id="CHEBI:16526"/>
        <dbReference type="ChEBI" id="CHEBI:42819"/>
        <dbReference type="ChEBI" id="CHEBI:58136"/>
        <dbReference type="EC" id="4.2.1.41"/>
    </reaction>
</comment>
<dbReference type="HAMAP" id="MF_00694">
    <property type="entry name" value="KDGDH"/>
    <property type="match status" value="1"/>
</dbReference>
<keyword evidence="4 5" id="KW-0456">Lyase</keyword>
<dbReference type="InterPro" id="IPR002220">
    <property type="entry name" value="DapA-like"/>
</dbReference>
<reference evidence="9" key="2">
    <citation type="submission" date="2020-09" db="EMBL/GenBank/DDBJ databases">
        <authorList>
            <person name="Sun Q."/>
            <person name="Ohkuma M."/>
        </authorList>
    </citation>
    <scope>NUCLEOTIDE SEQUENCE</scope>
    <source>
        <strain evidence="9">JCM 3276</strain>
    </source>
</reference>
<dbReference type="EMBL" id="BMRB01000004">
    <property type="protein sequence ID" value="GGS48230.1"/>
    <property type="molecule type" value="Genomic_DNA"/>
</dbReference>
<comment type="caution">
    <text evidence="9">The sequence shown here is derived from an EMBL/GenBank/DDBJ whole genome shotgun (WGS) entry which is preliminary data.</text>
</comment>
<dbReference type="GO" id="GO:0008840">
    <property type="term" value="F:4-hydroxy-tetrahydrodipicolinate synthase activity"/>
    <property type="evidence" value="ECO:0007669"/>
    <property type="project" value="TreeGrafter"/>
</dbReference>
<organism evidence="9 10">
    <name type="scientific">Actinokineospora fastidiosa</name>
    <dbReference type="NCBI Taxonomy" id="1816"/>
    <lineage>
        <taxon>Bacteria</taxon>
        <taxon>Bacillati</taxon>
        <taxon>Actinomycetota</taxon>
        <taxon>Actinomycetes</taxon>
        <taxon>Pseudonocardiales</taxon>
        <taxon>Pseudonocardiaceae</taxon>
        <taxon>Actinokineospora</taxon>
    </lineage>
</organism>
<dbReference type="SMART" id="SM01130">
    <property type="entry name" value="DHDPS"/>
    <property type="match status" value="1"/>
</dbReference>
<comment type="similarity">
    <text evidence="3 5 6">Belongs to the DapA family.</text>
</comment>
<evidence type="ECO:0000313" key="10">
    <source>
        <dbReference type="Proteomes" id="UP000660680"/>
    </source>
</evidence>
<dbReference type="InterPro" id="IPR017655">
    <property type="entry name" value="Dehydro-deoxyglucarate_dehyd"/>
</dbReference>
<dbReference type="EC" id="4.2.1.41" evidence="5"/>
<keyword evidence="10" id="KW-1185">Reference proteome</keyword>
<dbReference type="Pfam" id="PF00701">
    <property type="entry name" value="DHDPS"/>
    <property type="match status" value="1"/>
</dbReference>
<dbReference type="Gene3D" id="3.20.20.70">
    <property type="entry name" value="Aldolase class I"/>
    <property type="match status" value="1"/>
</dbReference>
<dbReference type="AlphaFoldDB" id="A0A918GNU9"/>
<dbReference type="Proteomes" id="UP000660680">
    <property type="component" value="Unassembled WGS sequence"/>
</dbReference>
<gene>
    <name evidence="9" type="ORF">GCM10010171_49340</name>
</gene>
<evidence type="ECO:0000256" key="5">
    <source>
        <dbReference type="HAMAP-Rule" id="MF_00694"/>
    </source>
</evidence>
<evidence type="ECO:0000313" key="9">
    <source>
        <dbReference type="EMBL" id="GGS48230.1"/>
    </source>
</evidence>
<evidence type="ECO:0000256" key="8">
    <source>
        <dbReference type="PIRSR" id="PIRSR001365-2"/>
    </source>
</evidence>
<accession>A0A918GNU9</accession>